<protein>
    <submittedName>
        <fullName evidence="2">Uncharacterized protein</fullName>
    </submittedName>
</protein>
<name>X1EF01_9ZZZZ</name>
<accession>X1EF01</accession>
<evidence type="ECO:0000256" key="1">
    <source>
        <dbReference type="SAM" id="Coils"/>
    </source>
</evidence>
<keyword evidence="1" id="KW-0175">Coiled coil</keyword>
<dbReference type="EMBL" id="BARU01012923">
    <property type="protein sequence ID" value="GAH31861.1"/>
    <property type="molecule type" value="Genomic_DNA"/>
</dbReference>
<reference evidence="2" key="1">
    <citation type="journal article" date="2014" name="Front. Microbiol.">
        <title>High frequency of phylogenetically diverse reductive dehalogenase-homologous genes in deep subseafloor sedimentary metagenomes.</title>
        <authorList>
            <person name="Kawai M."/>
            <person name="Futagami T."/>
            <person name="Toyoda A."/>
            <person name="Takaki Y."/>
            <person name="Nishi S."/>
            <person name="Hori S."/>
            <person name="Arai W."/>
            <person name="Tsubouchi T."/>
            <person name="Morono Y."/>
            <person name="Uchiyama I."/>
            <person name="Ito T."/>
            <person name="Fujiyama A."/>
            <person name="Inagaki F."/>
            <person name="Takami H."/>
        </authorList>
    </citation>
    <scope>NUCLEOTIDE SEQUENCE</scope>
    <source>
        <strain evidence="2">Expedition CK06-06</strain>
    </source>
</reference>
<gene>
    <name evidence="2" type="ORF">S03H2_23596</name>
</gene>
<sequence>MKFTIRPRIIMPIPNIVQGMVDLHILQTAQELLDALPKEIERLQKLGHTEIAQKLANLQDTLREAREEPEP</sequence>
<comment type="caution">
    <text evidence="2">The sequence shown here is derived from an EMBL/GenBank/DDBJ whole genome shotgun (WGS) entry which is preliminary data.</text>
</comment>
<evidence type="ECO:0000313" key="2">
    <source>
        <dbReference type="EMBL" id="GAH31861.1"/>
    </source>
</evidence>
<proteinExistence type="predicted"/>
<organism evidence="2">
    <name type="scientific">marine sediment metagenome</name>
    <dbReference type="NCBI Taxonomy" id="412755"/>
    <lineage>
        <taxon>unclassified sequences</taxon>
        <taxon>metagenomes</taxon>
        <taxon>ecological metagenomes</taxon>
    </lineage>
</organism>
<feature type="coiled-coil region" evidence="1">
    <location>
        <begin position="26"/>
        <end position="68"/>
    </location>
</feature>
<dbReference type="AlphaFoldDB" id="X1EF01"/>